<dbReference type="InterPro" id="IPR000791">
    <property type="entry name" value="Gpr1/Fun34/SatP-like"/>
</dbReference>
<dbReference type="PANTHER" id="PTHR31123">
    <property type="entry name" value="ACCUMULATION OF DYADS PROTEIN 2-RELATED"/>
    <property type="match status" value="1"/>
</dbReference>
<keyword evidence="3 6" id="KW-0812">Transmembrane</keyword>
<gene>
    <name evidence="7" type="ORF">MAM1_0150d06630</name>
</gene>
<keyword evidence="8" id="KW-1185">Reference proteome</keyword>
<organism evidence="7">
    <name type="scientific">Mucor ambiguus</name>
    <dbReference type="NCBI Taxonomy" id="91626"/>
    <lineage>
        <taxon>Eukaryota</taxon>
        <taxon>Fungi</taxon>
        <taxon>Fungi incertae sedis</taxon>
        <taxon>Mucoromycota</taxon>
        <taxon>Mucoromycotina</taxon>
        <taxon>Mucoromycetes</taxon>
        <taxon>Mucorales</taxon>
        <taxon>Mucorineae</taxon>
        <taxon>Mucoraceae</taxon>
        <taxon>Mucor</taxon>
    </lineage>
</organism>
<evidence type="ECO:0000256" key="6">
    <source>
        <dbReference type="SAM" id="Phobius"/>
    </source>
</evidence>
<dbReference type="InterPro" id="IPR051633">
    <property type="entry name" value="AceTr"/>
</dbReference>
<dbReference type="EMBL" id="DF836439">
    <property type="protein sequence ID" value="GAN07137.1"/>
    <property type="molecule type" value="Genomic_DNA"/>
</dbReference>
<dbReference type="Proteomes" id="UP000053815">
    <property type="component" value="Unassembled WGS sequence"/>
</dbReference>
<evidence type="ECO:0000256" key="3">
    <source>
        <dbReference type="ARBA" id="ARBA00022692"/>
    </source>
</evidence>
<dbReference type="NCBIfam" id="NF038013">
    <property type="entry name" value="AceTr_1"/>
    <property type="match status" value="1"/>
</dbReference>
<dbReference type="GO" id="GO:0005886">
    <property type="term" value="C:plasma membrane"/>
    <property type="evidence" value="ECO:0007669"/>
    <property type="project" value="TreeGrafter"/>
</dbReference>
<feature type="transmembrane region" description="Helical" evidence="6">
    <location>
        <begin position="47"/>
        <end position="67"/>
    </location>
</feature>
<evidence type="ECO:0000313" key="7">
    <source>
        <dbReference type="EMBL" id="GAN07137.1"/>
    </source>
</evidence>
<feature type="transmembrane region" description="Helical" evidence="6">
    <location>
        <begin position="167"/>
        <end position="191"/>
    </location>
</feature>
<evidence type="ECO:0000256" key="5">
    <source>
        <dbReference type="ARBA" id="ARBA00023136"/>
    </source>
</evidence>
<reference evidence="7" key="1">
    <citation type="submission" date="2014-09" db="EMBL/GenBank/DDBJ databases">
        <title>Draft genome sequence of an oleaginous Mucoromycotina fungus Mucor ambiguus NBRC6742.</title>
        <authorList>
            <person name="Takeda I."/>
            <person name="Yamane N."/>
            <person name="Morita T."/>
            <person name="Tamano K."/>
            <person name="Machida M."/>
            <person name="Baker S."/>
            <person name="Koike H."/>
        </authorList>
    </citation>
    <scope>NUCLEOTIDE SEQUENCE</scope>
    <source>
        <strain evidence="7">NBRC 6742</strain>
    </source>
</reference>
<feature type="transmembrane region" description="Helical" evidence="6">
    <location>
        <begin position="79"/>
        <end position="97"/>
    </location>
</feature>
<accession>A0A0C9MUL6</accession>
<keyword evidence="4 6" id="KW-1133">Transmembrane helix</keyword>
<evidence type="ECO:0000256" key="4">
    <source>
        <dbReference type="ARBA" id="ARBA00022989"/>
    </source>
</evidence>
<comment type="similarity">
    <text evidence="2">Belongs to the acetate uptake transporter (AceTr) (TC 2.A.96) family.</text>
</comment>
<evidence type="ECO:0000256" key="2">
    <source>
        <dbReference type="ARBA" id="ARBA00005587"/>
    </source>
</evidence>
<evidence type="ECO:0000313" key="8">
    <source>
        <dbReference type="Proteomes" id="UP000053815"/>
    </source>
</evidence>
<feature type="transmembrane region" description="Helical" evidence="6">
    <location>
        <begin position="104"/>
        <end position="125"/>
    </location>
</feature>
<sequence>MSTTSIEKEIVHQESVSLGHLEAQQEQKKSLFPVPQTTELAEFQKTLIGPAIGFASFGLCSFVLGIYNAGIVTSLPQVATGVAISYGALGQYTAAVIEIVHKNTFAAASFFTFASFFLAFGIMMIPGSGFLGPAAAAGELEMCLGLIEIGYSFAAFIFFLGTFRQPVLVRMILGLSTLSFFFPAISAFTGVLVLAKIGGWCSFALSLVAWYALAAMIYNETNTFIRVPFF</sequence>
<feature type="transmembrane region" description="Helical" evidence="6">
    <location>
        <begin position="137"/>
        <end position="160"/>
    </location>
</feature>
<comment type="subcellular location">
    <subcellularLocation>
        <location evidence="1">Membrane</location>
        <topology evidence="1">Multi-pass membrane protein</topology>
    </subcellularLocation>
</comment>
<feature type="transmembrane region" description="Helical" evidence="6">
    <location>
        <begin position="197"/>
        <end position="218"/>
    </location>
</feature>
<protein>
    <submittedName>
        <fullName evidence="7">FUN34 transmembrane protein</fullName>
    </submittedName>
</protein>
<dbReference type="PANTHER" id="PTHR31123:SF1">
    <property type="entry name" value="ACCUMULATION OF DYADS PROTEIN 2-RELATED"/>
    <property type="match status" value="1"/>
</dbReference>
<dbReference type="OrthoDB" id="3648309at2759"/>
<name>A0A0C9MUL6_9FUNG</name>
<keyword evidence="5 6" id="KW-0472">Membrane</keyword>
<proteinExistence type="inferred from homology"/>
<dbReference type="Pfam" id="PF01184">
    <property type="entry name" value="Gpr1_Fun34_YaaH"/>
    <property type="match status" value="1"/>
</dbReference>
<dbReference type="AlphaFoldDB" id="A0A0C9MUL6"/>
<dbReference type="GO" id="GO:0015123">
    <property type="term" value="F:acetate transmembrane transporter activity"/>
    <property type="evidence" value="ECO:0007669"/>
    <property type="project" value="TreeGrafter"/>
</dbReference>
<evidence type="ECO:0000256" key="1">
    <source>
        <dbReference type="ARBA" id="ARBA00004141"/>
    </source>
</evidence>